<dbReference type="AlphaFoldDB" id="A0A0A9HKJ5"/>
<accession>A0A0A9HKJ5</accession>
<organism evidence="1">
    <name type="scientific">Arundo donax</name>
    <name type="common">Giant reed</name>
    <name type="synonym">Donax arundinaceus</name>
    <dbReference type="NCBI Taxonomy" id="35708"/>
    <lineage>
        <taxon>Eukaryota</taxon>
        <taxon>Viridiplantae</taxon>
        <taxon>Streptophyta</taxon>
        <taxon>Embryophyta</taxon>
        <taxon>Tracheophyta</taxon>
        <taxon>Spermatophyta</taxon>
        <taxon>Magnoliopsida</taxon>
        <taxon>Liliopsida</taxon>
        <taxon>Poales</taxon>
        <taxon>Poaceae</taxon>
        <taxon>PACMAD clade</taxon>
        <taxon>Arundinoideae</taxon>
        <taxon>Arundineae</taxon>
        <taxon>Arundo</taxon>
    </lineage>
</organism>
<name>A0A0A9HKJ5_ARUDO</name>
<evidence type="ECO:0000313" key="1">
    <source>
        <dbReference type="EMBL" id="JAE35381.1"/>
    </source>
</evidence>
<proteinExistence type="predicted"/>
<reference evidence="1" key="1">
    <citation type="submission" date="2014-09" db="EMBL/GenBank/DDBJ databases">
        <authorList>
            <person name="Magalhaes I.L.F."/>
            <person name="Oliveira U."/>
            <person name="Santos F.R."/>
            <person name="Vidigal T.H.D.A."/>
            <person name="Brescovit A.D."/>
            <person name="Santos A.J."/>
        </authorList>
    </citation>
    <scope>NUCLEOTIDE SEQUENCE</scope>
    <source>
        <tissue evidence="1">Shoot tissue taken approximately 20 cm above the soil surface</tissue>
    </source>
</reference>
<protein>
    <submittedName>
        <fullName evidence="1">Uncharacterized protein</fullName>
    </submittedName>
</protein>
<sequence length="57" mass="6711">MSQRSNIELTGYHFQSTEDLRYDDNNMKVQKDNKATDFRISLTPSIRNDNYSNPLDL</sequence>
<reference evidence="1" key="2">
    <citation type="journal article" date="2015" name="Data Brief">
        <title>Shoot transcriptome of the giant reed, Arundo donax.</title>
        <authorList>
            <person name="Barrero R.A."/>
            <person name="Guerrero F.D."/>
            <person name="Moolhuijzen P."/>
            <person name="Goolsby J.A."/>
            <person name="Tidwell J."/>
            <person name="Bellgard S.E."/>
            <person name="Bellgard M.I."/>
        </authorList>
    </citation>
    <scope>NUCLEOTIDE SEQUENCE</scope>
    <source>
        <tissue evidence="1">Shoot tissue taken approximately 20 cm above the soil surface</tissue>
    </source>
</reference>
<dbReference type="EMBL" id="GBRH01162515">
    <property type="protein sequence ID" value="JAE35381.1"/>
    <property type="molecule type" value="Transcribed_RNA"/>
</dbReference>